<evidence type="ECO:0000313" key="9">
    <source>
        <dbReference type="EMBL" id="MDV6270899.1"/>
    </source>
</evidence>
<evidence type="ECO:0000256" key="5">
    <source>
        <dbReference type="HAMAP-Rule" id="MF_00737"/>
    </source>
</evidence>
<name>A0ABU4C324_RHOGO</name>
<feature type="binding site" evidence="5">
    <location>
        <position position="127"/>
    </location>
    <ligand>
        <name>Mn(2+)</name>
        <dbReference type="ChEBI" id="CHEBI:29035"/>
        <label>1</label>
    </ligand>
</feature>
<gene>
    <name evidence="5 9" type="primary">hutG</name>
    <name evidence="9" type="ORF">R3Q16_30165</name>
</gene>
<dbReference type="SUPFAM" id="SSF52768">
    <property type="entry name" value="Arginase/deacetylase"/>
    <property type="match status" value="1"/>
</dbReference>
<keyword evidence="4 5" id="KW-0464">Manganese</keyword>
<evidence type="ECO:0000256" key="4">
    <source>
        <dbReference type="ARBA" id="ARBA00023211"/>
    </source>
</evidence>
<feature type="binding site" evidence="5">
    <location>
        <position position="159"/>
    </location>
    <ligand>
        <name>Mn(2+)</name>
        <dbReference type="ChEBI" id="CHEBI:29035"/>
        <label>1</label>
    </ligand>
</feature>
<dbReference type="NCBIfam" id="TIGR01227">
    <property type="entry name" value="hutG"/>
    <property type="match status" value="1"/>
</dbReference>
<feature type="binding site" evidence="5">
    <location>
        <position position="246"/>
    </location>
    <ligand>
        <name>Mn(2+)</name>
        <dbReference type="ChEBI" id="CHEBI:29035"/>
        <label>1</label>
    </ligand>
</feature>
<sequence length="324" mass="34124">MAHAITVDIAPKPWTGRSDGLSPEHLRWHQVVQPHSANIPPGDCLLIGFSSDEGVRRNKGRRGAAHGPAALRSALSSMALAEPLVLQDAGTVVVSGENLEAGQTALGTAVCTALDDGHFPVVLGGGHEIAYGTYLGVAGAALRAPNTVLGILNLDAHFDLRADLIPSSGTPFCQIAEDEAAADTSHRYAVVGISQPSNTTALFDTAHDLGVTYLLDDQCGVGDRHHVEHFLDGFLDSVDIVYLTIDLDVLPASVAPGVSAPASYGVPMETIQYVCDRVAKSGKLVVLDVAELNPSLDIDNRTARAAARLIHRVVTKHVPFTHPL</sequence>
<dbReference type="RefSeq" id="WP_317545347.1">
    <property type="nucleotide sequence ID" value="NZ_JAWLKB010000026.1"/>
</dbReference>
<feature type="binding site" evidence="5">
    <location>
        <position position="157"/>
    </location>
    <ligand>
        <name>Mn(2+)</name>
        <dbReference type="ChEBI" id="CHEBI:29035"/>
        <label>2</label>
    </ligand>
</feature>
<dbReference type="GO" id="GO:0050415">
    <property type="term" value="F:formimidoylglutamase activity"/>
    <property type="evidence" value="ECO:0007669"/>
    <property type="project" value="UniProtKB-EC"/>
</dbReference>
<keyword evidence="1 5" id="KW-0479">Metal-binding</keyword>
<comment type="caution">
    <text evidence="9">The sequence shown here is derived from an EMBL/GenBank/DDBJ whole genome shotgun (WGS) entry which is preliminary data.</text>
</comment>
<evidence type="ECO:0000256" key="3">
    <source>
        <dbReference type="ARBA" id="ARBA00022808"/>
    </source>
</evidence>
<organism evidence="9 10">
    <name type="scientific">Rhodococcus globerulus</name>
    <dbReference type="NCBI Taxonomy" id="33008"/>
    <lineage>
        <taxon>Bacteria</taxon>
        <taxon>Bacillati</taxon>
        <taxon>Actinomycetota</taxon>
        <taxon>Actinomycetes</taxon>
        <taxon>Mycobacteriales</taxon>
        <taxon>Nocardiaceae</taxon>
        <taxon>Rhodococcus</taxon>
    </lineage>
</organism>
<evidence type="ECO:0000256" key="6">
    <source>
        <dbReference type="NCBIfam" id="TIGR01227"/>
    </source>
</evidence>
<evidence type="ECO:0000256" key="8">
    <source>
        <dbReference type="RuleBase" id="RU003684"/>
    </source>
</evidence>
<accession>A0ABU4C324</accession>
<dbReference type="Gene3D" id="3.40.800.10">
    <property type="entry name" value="Ureohydrolase domain"/>
    <property type="match status" value="1"/>
</dbReference>
<evidence type="ECO:0000256" key="1">
    <source>
        <dbReference type="ARBA" id="ARBA00022723"/>
    </source>
</evidence>
<feature type="binding site" evidence="5">
    <location>
        <position position="155"/>
    </location>
    <ligand>
        <name>Mn(2+)</name>
        <dbReference type="ChEBI" id="CHEBI:29035"/>
        <label>2</label>
    </ligand>
</feature>
<evidence type="ECO:0000256" key="2">
    <source>
        <dbReference type="ARBA" id="ARBA00022801"/>
    </source>
</evidence>
<comment type="function">
    <text evidence="5">Catalyzes the conversion of N-formimidoyl-L-glutamate to L-glutamate and formamide.</text>
</comment>
<dbReference type="PROSITE" id="PS01053">
    <property type="entry name" value="ARGINASE_1"/>
    <property type="match status" value="1"/>
</dbReference>
<dbReference type="InterPro" id="IPR023696">
    <property type="entry name" value="Ureohydrolase_dom_sf"/>
</dbReference>
<dbReference type="HAMAP" id="MF_00737">
    <property type="entry name" value="Formimidoylglutam"/>
    <property type="match status" value="1"/>
</dbReference>
<dbReference type="Proteomes" id="UP001185927">
    <property type="component" value="Unassembled WGS sequence"/>
</dbReference>
<evidence type="ECO:0000256" key="7">
    <source>
        <dbReference type="PROSITE-ProRule" id="PRU00742"/>
    </source>
</evidence>
<reference evidence="9 10" key="1">
    <citation type="submission" date="2023-10" db="EMBL/GenBank/DDBJ databases">
        <title>Development of a sustainable strategy for remediation of hydrocarbon-contaminated territories based on the waste exchange concept.</title>
        <authorList>
            <person name="Krivoruchko A."/>
        </authorList>
    </citation>
    <scope>NUCLEOTIDE SEQUENCE [LARGE SCALE GENOMIC DNA]</scope>
    <source>
        <strain evidence="9 10">IEGM 1203</strain>
    </source>
</reference>
<dbReference type="PANTHER" id="PTHR11358">
    <property type="entry name" value="ARGINASE/AGMATINASE"/>
    <property type="match status" value="1"/>
</dbReference>
<dbReference type="PANTHER" id="PTHR11358:SF35">
    <property type="entry name" value="FORMIMIDOYLGLUTAMASE"/>
    <property type="match status" value="1"/>
</dbReference>
<dbReference type="PRINTS" id="PR00116">
    <property type="entry name" value="ARGINASE"/>
</dbReference>
<dbReference type="InterPro" id="IPR020855">
    <property type="entry name" value="Ureohydrolase_Mn_BS"/>
</dbReference>
<evidence type="ECO:0000313" key="10">
    <source>
        <dbReference type="Proteomes" id="UP001185927"/>
    </source>
</evidence>
<feature type="binding site" evidence="5">
    <location>
        <position position="155"/>
    </location>
    <ligand>
        <name>Mn(2+)</name>
        <dbReference type="ChEBI" id="CHEBI:29035"/>
        <label>1</label>
    </ligand>
</feature>
<dbReference type="PROSITE" id="PS51409">
    <property type="entry name" value="ARGINASE_2"/>
    <property type="match status" value="1"/>
</dbReference>
<dbReference type="EC" id="3.5.3.8" evidence="5 6"/>
<comment type="cofactor">
    <cofactor evidence="5">
        <name>Mn(2+)</name>
        <dbReference type="ChEBI" id="CHEBI:29035"/>
    </cofactor>
    <text evidence="5">Binds 2 manganese ions per subunit.</text>
</comment>
<comment type="similarity">
    <text evidence="5 7 8">Belongs to the arginase family.</text>
</comment>
<dbReference type="EMBL" id="JAWLKB010000026">
    <property type="protein sequence ID" value="MDV6270899.1"/>
    <property type="molecule type" value="Genomic_DNA"/>
</dbReference>
<comment type="catalytic activity">
    <reaction evidence="5">
        <text>N-formimidoyl-L-glutamate + H2O = formamide + L-glutamate</text>
        <dbReference type="Rhea" id="RHEA:22492"/>
        <dbReference type="ChEBI" id="CHEBI:15377"/>
        <dbReference type="ChEBI" id="CHEBI:16397"/>
        <dbReference type="ChEBI" id="CHEBI:29985"/>
        <dbReference type="ChEBI" id="CHEBI:58928"/>
        <dbReference type="EC" id="3.5.3.8"/>
    </reaction>
</comment>
<feature type="binding site" evidence="5">
    <location>
        <position position="246"/>
    </location>
    <ligand>
        <name>Mn(2+)</name>
        <dbReference type="ChEBI" id="CHEBI:29035"/>
        <label>2</label>
    </ligand>
</feature>
<proteinExistence type="inferred from homology"/>
<dbReference type="Pfam" id="PF00491">
    <property type="entry name" value="Arginase"/>
    <property type="match status" value="1"/>
</dbReference>
<keyword evidence="2 5" id="KW-0378">Hydrolase</keyword>
<feature type="binding site" evidence="5">
    <location>
        <position position="248"/>
    </location>
    <ligand>
        <name>Mn(2+)</name>
        <dbReference type="ChEBI" id="CHEBI:29035"/>
        <label>2</label>
    </ligand>
</feature>
<keyword evidence="10" id="KW-1185">Reference proteome</keyword>
<dbReference type="InterPro" id="IPR005923">
    <property type="entry name" value="HutG"/>
</dbReference>
<dbReference type="CDD" id="cd09988">
    <property type="entry name" value="Formimidoylglutamase"/>
    <property type="match status" value="1"/>
</dbReference>
<keyword evidence="3 5" id="KW-0369">Histidine metabolism</keyword>
<dbReference type="InterPro" id="IPR006035">
    <property type="entry name" value="Ureohydrolase"/>
</dbReference>
<protein>
    <recommendedName>
        <fullName evidence="5 6">Formimidoylglutamase</fullName>
        <ecNumber evidence="5 6">3.5.3.8</ecNumber>
    </recommendedName>
    <alternativeName>
        <fullName evidence="5">Formiminoglutamase</fullName>
    </alternativeName>
    <alternativeName>
        <fullName evidence="5">Formiminoglutamate hydrolase</fullName>
    </alternativeName>
</protein>
<comment type="pathway">
    <text evidence="5">Amino-acid degradation; L-histidine degradation into L-glutamate; L-glutamate from N-formimidoyl-L-glutamate (hydrolase route): step 1/1.</text>
</comment>